<keyword evidence="7" id="KW-1015">Disulfide bond</keyword>
<evidence type="ECO:0000256" key="6">
    <source>
        <dbReference type="ARBA" id="ARBA00023136"/>
    </source>
</evidence>
<dbReference type="PROSITE" id="PS50869">
    <property type="entry name" value="BRICHOS"/>
    <property type="match status" value="1"/>
</dbReference>
<evidence type="ECO:0000256" key="5">
    <source>
        <dbReference type="ARBA" id="ARBA00022989"/>
    </source>
</evidence>
<dbReference type="GO" id="GO:0001540">
    <property type="term" value="F:amyloid-beta binding"/>
    <property type="evidence" value="ECO:0007669"/>
    <property type="project" value="TreeGrafter"/>
</dbReference>
<feature type="domain" description="BRICHOS" evidence="10">
    <location>
        <begin position="149"/>
        <end position="244"/>
    </location>
</feature>
<evidence type="ECO:0000256" key="4">
    <source>
        <dbReference type="ARBA" id="ARBA00022968"/>
    </source>
</evidence>
<protein>
    <recommendedName>
        <fullName evidence="9">Integral membrane protein 2</fullName>
    </recommendedName>
</protein>
<keyword evidence="8" id="KW-0325">Glycoprotein</keyword>
<dbReference type="PANTHER" id="PTHR10962:SF1">
    <property type="entry name" value="INTEGRAL MEMBRANE PROTEIN 2"/>
    <property type="match status" value="1"/>
</dbReference>
<organism evidence="11">
    <name type="scientific">Hadrurus spadix</name>
    <dbReference type="NCBI Taxonomy" id="141984"/>
    <lineage>
        <taxon>Eukaryota</taxon>
        <taxon>Metazoa</taxon>
        <taxon>Ecdysozoa</taxon>
        <taxon>Arthropoda</taxon>
        <taxon>Chelicerata</taxon>
        <taxon>Arachnida</taxon>
        <taxon>Scorpiones</taxon>
        <taxon>Iurida</taxon>
        <taxon>Iuroidea</taxon>
        <taxon>Hadrurus</taxon>
    </lineage>
</organism>
<evidence type="ECO:0000256" key="1">
    <source>
        <dbReference type="ARBA" id="ARBA00004606"/>
    </source>
</evidence>
<comment type="subcellular location">
    <subcellularLocation>
        <location evidence="1 9">Membrane</location>
        <topology evidence="1 9">Single-pass type II membrane protein</topology>
    </subcellularLocation>
</comment>
<name>A0A1W7RAB1_9SCOR</name>
<comment type="similarity">
    <text evidence="2 9">Belongs to the ITM2 family.</text>
</comment>
<dbReference type="SMART" id="SM01039">
    <property type="entry name" value="BRICHOS"/>
    <property type="match status" value="1"/>
</dbReference>
<evidence type="ECO:0000256" key="7">
    <source>
        <dbReference type="ARBA" id="ARBA00023157"/>
    </source>
</evidence>
<dbReference type="Pfam" id="PF04089">
    <property type="entry name" value="BRICHOS"/>
    <property type="match status" value="1"/>
</dbReference>
<proteinExistence type="inferred from homology"/>
<dbReference type="GO" id="GO:0070062">
    <property type="term" value="C:extracellular exosome"/>
    <property type="evidence" value="ECO:0007669"/>
    <property type="project" value="TreeGrafter"/>
</dbReference>
<evidence type="ECO:0000256" key="2">
    <source>
        <dbReference type="ARBA" id="ARBA00006794"/>
    </source>
</evidence>
<dbReference type="InterPro" id="IPR007084">
    <property type="entry name" value="BRICHOS_dom"/>
</dbReference>
<evidence type="ECO:0000259" key="10">
    <source>
        <dbReference type="PROSITE" id="PS50869"/>
    </source>
</evidence>
<dbReference type="InterPro" id="IPR040145">
    <property type="entry name" value="ITM2"/>
</dbReference>
<dbReference type="GO" id="GO:0042985">
    <property type="term" value="P:negative regulation of amyloid precursor protein biosynthetic process"/>
    <property type="evidence" value="ECO:0007669"/>
    <property type="project" value="TreeGrafter"/>
</dbReference>
<dbReference type="GO" id="GO:0005886">
    <property type="term" value="C:plasma membrane"/>
    <property type="evidence" value="ECO:0007669"/>
    <property type="project" value="UniProtKB-UniRule"/>
</dbReference>
<keyword evidence="4 9" id="KW-0735">Signal-anchor</keyword>
<dbReference type="PANTHER" id="PTHR10962">
    <property type="entry name" value="INTEGRAL TRANSMEMBRANE PROTEIN 2"/>
    <property type="match status" value="1"/>
</dbReference>
<accession>A0A1W7RAB1</accession>
<keyword evidence="3 9" id="KW-0812">Transmembrane</keyword>
<evidence type="ECO:0000256" key="3">
    <source>
        <dbReference type="ARBA" id="ARBA00022692"/>
    </source>
</evidence>
<evidence type="ECO:0000256" key="9">
    <source>
        <dbReference type="RuleBase" id="RU367061"/>
    </source>
</evidence>
<feature type="transmembrane region" description="Helical" evidence="9">
    <location>
        <begin position="52"/>
        <end position="76"/>
    </location>
</feature>
<evidence type="ECO:0000256" key="8">
    <source>
        <dbReference type="ARBA" id="ARBA00023180"/>
    </source>
</evidence>
<keyword evidence="5 9" id="KW-1133">Transmembrane helix</keyword>
<reference evidence="11" key="1">
    <citation type="submission" date="2016-11" db="EMBL/GenBank/DDBJ databases">
        <title>Venom-gland transcriptomics and venom proteomics of the black-back scorpion (Hadrurus spadix) reveal detectability challenges and an unexplored realm of animal toxin diversity.</title>
        <authorList>
            <person name="Rokyta D.R."/>
            <person name="Ward M.J."/>
        </authorList>
    </citation>
    <scope>NUCLEOTIDE SEQUENCE</scope>
    <source>
        <tissue evidence="11">Venom gland</tissue>
    </source>
</reference>
<keyword evidence="9" id="KW-1003">Cell membrane</keyword>
<keyword evidence="6 9" id="KW-0472">Membrane</keyword>
<dbReference type="EMBL" id="GFAH01000298">
    <property type="protein sequence ID" value="JAV48091.1"/>
    <property type="molecule type" value="Transcribed_RNA"/>
</dbReference>
<sequence length="293" mass="33768">MTIITQPITEKKLSKQQEPLVKNEAPVAGRDAEEGRPVVVTMHAHVRRVSSTTTLCVFITALLVLTTGIIGGIYLYKQLAHYRLRHFRGWCTIPYIQDKQNGHRNEALKTYNQLSTQMDTFSLSDSNFEEEVDIDIEYEQYEKIEVPDFSHGRRGRFIHDFSMNETGIIDVDGHRCFVMPLNRSLVLPPRSLFDLIVKMRTGYYDVDTEIVRKKMQAVTPPIKDFKSVGYYIARECATMPTYRLERVKSPVFKRSVEDVNEKSVFREFAGNKISEIEIVNIHLATGKLEDEDV</sequence>
<evidence type="ECO:0000313" key="11">
    <source>
        <dbReference type="EMBL" id="JAV48091.1"/>
    </source>
</evidence>
<dbReference type="GO" id="GO:0005794">
    <property type="term" value="C:Golgi apparatus"/>
    <property type="evidence" value="ECO:0007669"/>
    <property type="project" value="TreeGrafter"/>
</dbReference>
<dbReference type="AlphaFoldDB" id="A0A1W7RAB1"/>